<keyword evidence="12" id="KW-1185">Reference proteome</keyword>
<dbReference type="InterPro" id="IPR027417">
    <property type="entry name" value="P-loop_NTPase"/>
</dbReference>
<keyword evidence="4" id="KW-0067">ATP-binding</keyword>
<dbReference type="Proteomes" id="UP000070412">
    <property type="component" value="Unassembled WGS sequence"/>
</dbReference>
<feature type="transmembrane region" description="Helical" evidence="7">
    <location>
        <begin position="566"/>
        <end position="589"/>
    </location>
</feature>
<reference evidence="12" key="1">
    <citation type="journal article" date="2020" name="PLoS Negl. Trop. Dis.">
        <title>High-quality nuclear genome for Sarcoptes scabiei-A critical resource for a neglected parasite.</title>
        <authorList>
            <person name="Korhonen P.K."/>
            <person name="Gasser R.B."/>
            <person name="Ma G."/>
            <person name="Wang T."/>
            <person name="Stroehlein A.J."/>
            <person name="Young N.D."/>
            <person name="Ang C.S."/>
            <person name="Fernando D.D."/>
            <person name="Lu H.C."/>
            <person name="Taylor S."/>
            <person name="Reynolds S.L."/>
            <person name="Mofiz E."/>
            <person name="Najaraj S.H."/>
            <person name="Gowda H."/>
            <person name="Madugundu A."/>
            <person name="Renuse S."/>
            <person name="Holt D."/>
            <person name="Pandey A."/>
            <person name="Papenfuss A.T."/>
            <person name="Fischer K."/>
        </authorList>
    </citation>
    <scope>NUCLEOTIDE SEQUENCE [LARGE SCALE GENOMIC DNA]</scope>
</reference>
<dbReference type="Pfam" id="PF12698">
    <property type="entry name" value="ABC2_membrane_3"/>
    <property type="match status" value="1"/>
</dbReference>
<dbReference type="PROSITE" id="PS50893">
    <property type="entry name" value="ABC_TRANSPORTER_2"/>
    <property type="match status" value="1"/>
</dbReference>
<evidence type="ECO:0000256" key="2">
    <source>
        <dbReference type="ARBA" id="ARBA00022692"/>
    </source>
</evidence>
<dbReference type="GO" id="GO:0005524">
    <property type="term" value="F:ATP binding"/>
    <property type="evidence" value="ECO:0007669"/>
    <property type="project" value="UniProtKB-KW"/>
</dbReference>
<protein>
    <submittedName>
        <fullName evidence="10">ABC transporter G family member 20</fullName>
    </submittedName>
</protein>
<feature type="transmembrane region" description="Helical" evidence="7">
    <location>
        <begin position="386"/>
        <end position="405"/>
    </location>
</feature>
<gene>
    <name evidence="10" type="ORF">SSS_8183</name>
</gene>
<sequence>MMVTVDQDLNQIILELRSINFEHNVRTNPNESLKILDNISLTVRKAEIYGLLGASGCGKTSLLRLILGRISGYTGEVRLFNRVIDSLNKPLPHQIGYMPQDNVLYNDFNAIEMLTYFGSLYQIEAMRLKLQINRLMKLLELDQNKHSEKLISQLSGGQKRRVSLAIALLHEPKLLILDEPTVGVDPLLREVIWNHLKSLVSSRRNTVILTTHYIEESRNAHMIGFLRHGKLLIQAQPQWLLQHCRVRTMEEVFLQLCRDNDSWTRKISTDQSDFGLSDRLSAELVRSTTTMLIANTSNLFRNFVDSKTPRQSSKRKDLIKEKMLLTKAKLIEANNSEPASKLSNRPIKIEPLNKNNVHCSSAKHLICRSHLSTLIQKNLRQIYRNLSLLAFFILLPAIEMALIMLCIGRDITLVPIAVFNEERPDEDLSKVFLESFPTDSVALHQFDSYEEALDAVKQSKAAALLKFGKHFSSALRARFFSLNIDETNVDDSEIVSIWNDSPVFVQLDMSNQLIGLQIQRQLLNAFIDFAQKLAHSLGLSNNTFKPPITFGPPVYGIQKSAIVETFIAPGALIMIAFFATTIVTCHLLIHEIRQGLIERVLIAGVTCAEFLSSYIVIQSAILIIQLCLVFFTAFHIFEMPCLGSLPLSLSLICLQGWCGLMFGLMLSATCPDEIYATTLAIGTFFPSVIIGGIFWPIQSMPIFLQYLSQCLPSTQSISALRSILLRDWNLKHPSVSAAFFVSTTWLLAFLLCALHNFQRRI</sequence>
<dbReference type="OrthoDB" id="6494023at2759"/>
<dbReference type="PROSITE" id="PS51012">
    <property type="entry name" value="ABC_TM2"/>
    <property type="match status" value="1"/>
</dbReference>
<evidence type="ECO:0000256" key="7">
    <source>
        <dbReference type="SAM" id="Phobius"/>
    </source>
</evidence>
<dbReference type="InterPro" id="IPR017871">
    <property type="entry name" value="ABC_transporter-like_CS"/>
</dbReference>
<keyword evidence="3" id="KW-0547">Nucleotide-binding</keyword>
<proteinExistence type="predicted"/>
<dbReference type="Gene3D" id="3.40.50.300">
    <property type="entry name" value="P-loop containing nucleotide triphosphate hydrolases"/>
    <property type="match status" value="1"/>
</dbReference>
<dbReference type="InterPro" id="IPR047817">
    <property type="entry name" value="ABC2_TM_bact-type"/>
</dbReference>
<dbReference type="EMBL" id="WVUK01000066">
    <property type="protein sequence ID" value="KAF7487791.1"/>
    <property type="molecule type" value="Genomic_DNA"/>
</dbReference>
<organism evidence="10">
    <name type="scientific">Sarcoptes scabiei</name>
    <name type="common">Itch mite</name>
    <name type="synonym">Acarus scabiei</name>
    <dbReference type="NCBI Taxonomy" id="52283"/>
    <lineage>
        <taxon>Eukaryota</taxon>
        <taxon>Metazoa</taxon>
        <taxon>Ecdysozoa</taxon>
        <taxon>Arthropoda</taxon>
        <taxon>Chelicerata</taxon>
        <taxon>Arachnida</taxon>
        <taxon>Acari</taxon>
        <taxon>Acariformes</taxon>
        <taxon>Sarcoptiformes</taxon>
        <taxon>Astigmata</taxon>
        <taxon>Psoroptidia</taxon>
        <taxon>Sarcoptoidea</taxon>
        <taxon>Sarcoptidae</taxon>
        <taxon>Sarcoptinae</taxon>
        <taxon>Sarcoptes</taxon>
    </lineage>
</organism>
<dbReference type="InterPro" id="IPR003439">
    <property type="entry name" value="ABC_transporter-like_ATP-bd"/>
</dbReference>
<feature type="transmembrane region" description="Helical" evidence="7">
    <location>
        <begin position="674"/>
        <end position="697"/>
    </location>
</feature>
<reference evidence="10" key="2">
    <citation type="submission" date="2020-01" db="EMBL/GenBank/DDBJ databases">
        <authorList>
            <person name="Korhonen P.K.K."/>
            <person name="Guangxu M.G."/>
            <person name="Wang T.W."/>
            <person name="Stroehlein A.J.S."/>
            <person name="Young N.D."/>
            <person name="Ang C.-S.A."/>
            <person name="Fernando D.W.F."/>
            <person name="Lu H.L."/>
            <person name="Taylor S.T."/>
            <person name="Ehtesham M.E.M."/>
            <person name="Najaraj S.H.N."/>
            <person name="Harsha G.H.G."/>
            <person name="Madugundu A.M."/>
            <person name="Renuse S.R."/>
            <person name="Holt D.H."/>
            <person name="Pandey A.P."/>
            <person name="Papenfuss A.P."/>
            <person name="Gasser R.B.G."/>
            <person name="Fischer K.F."/>
        </authorList>
    </citation>
    <scope>NUCLEOTIDE SEQUENCE</scope>
    <source>
        <strain evidence="10">SSS_KF_BRIS2020</strain>
    </source>
</reference>
<comment type="subcellular location">
    <subcellularLocation>
        <location evidence="1">Membrane</location>
        <topology evidence="1">Multi-pass membrane protein</topology>
    </subcellularLocation>
</comment>
<feature type="domain" description="ABC transmembrane type-2" evidence="9">
    <location>
        <begin position="520"/>
        <end position="760"/>
    </location>
</feature>
<dbReference type="InterPro" id="IPR003593">
    <property type="entry name" value="AAA+_ATPase"/>
</dbReference>
<keyword evidence="2 7" id="KW-0812">Transmembrane</keyword>
<accession>A0A834R308</accession>
<dbReference type="SMART" id="SM00382">
    <property type="entry name" value="AAA"/>
    <property type="match status" value="1"/>
</dbReference>
<keyword evidence="6 7" id="KW-0472">Membrane</keyword>
<evidence type="ECO:0000256" key="3">
    <source>
        <dbReference type="ARBA" id="ARBA00022741"/>
    </source>
</evidence>
<evidence type="ECO:0000313" key="11">
    <source>
        <dbReference type="EnsemblMetazoa" id="KAF7487791.1"/>
    </source>
</evidence>
<dbReference type="GO" id="GO:0016887">
    <property type="term" value="F:ATP hydrolysis activity"/>
    <property type="evidence" value="ECO:0007669"/>
    <property type="project" value="InterPro"/>
</dbReference>
<dbReference type="PANTHER" id="PTHR43038:SF3">
    <property type="entry name" value="ABC TRANSPORTER G FAMILY MEMBER 20 ISOFORM X1"/>
    <property type="match status" value="1"/>
</dbReference>
<dbReference type="Pfam" id="PF00005">
    <property type="entry name" value="ABC_tran"/>
    <property type="match status" value="1"/>
</dbReference>
<dbReference type="SUPFAM" id="SSF52540">
    <property type="entry name" value="P-loop containing nucleoside triphosphate hydrolases"/>
    <property type="match status" value="1"/>
</dbReference>
<evidence type="ECO:0000256" key="6">
    <source>
        <dbReference type="ARBA" id="ARBA00023136"/>
    </source>
</evidence>
<dbReference type="GO" id="GO:0016020">
    <property type="term" value="C:membrane"/>
    <property type="evidence" value="ECO:0007669"/>
    <property type="project" value="UniProtKB-SubCell"/>
</dbReference>
<feature type="transmembrane region" description="Helical" evidence="7">
    <location>
        <begin position="735"/>
        <end position="757"/>
    </location>
</feature>
<evidence type="ECO:0000256" key="4">
    <source>
        <dbReference type="ARBA" id="ARBA00022840"/>
    </source>
</evidence>
<dbReference type="InterPro" id="IPR013525">
    <property type="entry name" value="ABC2_TM"/>
</dbReference>
<name>A0A834R308_SARSC</name>
<dbReference type="AlphaFoldDB" id="A0A834R308"/>
<feature type="domain" description="ABC transporter" evidence="8">
    <location>
        <begin position="19"/>
        <end position="253"/>
    </location>
</feature>
<keyword evidence="5 7" id="KW-1133">Transmembrane helix</keyword>
<reference evidence="11" key="3">
    <citation type="submission" date="2022-06" db="UniProtKB">
        <authorList>
            <consortium name="EnsemblMetazoa"/>
        </authorList>
    </citation>
    <scope>IDENTIFICATION</scope>
</reference>
<evidence type="ECO:0000259" key="9">
    <source>
        <dbReference type="PROSITE" id="PS51012"/>
    </source>
</evidence>
<dbReference type="PANTHER" id="PTHR43038">
    <property type="entry name" value="ATP-BINDING CASSETTE, SUB-FAMILY H, MEMBER 1"/>
    <property type="match status" value="1"/>
</dbReference>
<evidence type="ECO:0000256" key="1">
    <source>
        <dbReference type="ARBA" id="ARBA00004141"/>
    </source>
</evidence>
<evidence type="ECO:0000259" key="8">
    <source>
        <dbReference type="PROSITE" id="PS50893"/>
    </source>
</evidence>
<evidence type="ECO:0000313" key="12">
    <source>
        <dbReference type="Proteomes" id="UP000070412"/>
    </source>
</evidence>
<dbReference type="EnsemblMetazoa" id="SSS_8183s_mrna">
    <property type="protein sequence ID" value="KAF7487791.1"/>
    <property type="gene ID" value="SSS_8183"/>
</dbReference>
<evidence type="ECO:0000256" key="5">
    <source>
        <dbReference type="ARBA" id="ARBA00022989"/>
    </source>
</evidence>
<dbReference type="PROSITE" id="PS00211">
    <property type="entry name" value="ABC_TRANSPORTER_1"/>
    <property type="match status" value="1"/>
</dbReference>
<feature type="transmembrane region" description="Helical" evidence="7">
    <location>
        <begin position="649"/>
        <end position="667"/>
    </location>
</feature>
<dbReference type="CDD" id="cd03230">
    <property type="entry name" value="ABC_DR_subfamily_A"/>
    <property type="match status" value="1"/>
</dbReference>
<evidence type="ECO:0000313" key="10">
    <source>
        <dbReference type="EMBL" id="KAF7487791.1"/>
    </source>
</evidence>
<dbReference type="GO" id="GO:0140359">
    <property type="term" value="F:ABC-type transporter activity"/>
    <property type="evidence" value="ECO:0007669"/>
    <property type="project" value="InterPro"/>
</dbReference>
<feature type="transmembrane region" description="Helical" evidence="7">
    <location>
        <begin position="610"/>
        <end position="637"/>
    </location>
</feature>